<dbReference type="OrthoDB" id="9977941at2759"/>
<keyword evidence="1" id="KW-0472">Membrane</keyword>
<dbReference type="PANTHER" id="PTHR42060">
    <property type="entry name" value="NHL REPEAT-CONTAINING PROTEIN-RELATED"/>
    <property type="match status" value="1"/>
</dbReference>
<organism evidence="2 3">
    <name type="scientific">Hyaloscypha bicolor E</name>
    <dbReference type="NCBI Taxonomy" id="1095630"/>
    <lineage>
        <taxon>Eukaryota</taxon>
        <taxon>Fungi</taxon>
        <taxon>Dikarya</taxon>
        <taxon>Ascomycota</taxon>
        <taxon>Pezizomycotina</taxon>
        <taxon>Leotiomycetes</taxon>
        <taxon>Helotiales</taxon>
        <taxon>Hyaloscyphaceae</taxon>
        <taxon>Hyaloscypha</taxon>
        <taxon>Hyaloscypha bicolor</taxon>
    </lineage>
</organism>
<dbReference type="EMBL" id="KZ613813">
    <property type="protein sequence ID" value="PMD59571.1"/>
    <property type="molecule type" value="Genomic_DNA"/>
</dbReference>
<name>A0A2J6T982_9HELO</name>
<keyword evidence="1" id="KW-0812">Transmembrane</keyword>
<dbReference type="InterPro" id="IPR052998">
    <property type="entry name" value="Hetero-Diels-Alderase-like"/>
</dbReference>
<dbReference type="Proteomes" id="UP000235371">
    <property type="component" value="Unassembled WGS sequence"/>
</dbReference>
<dbReference type="RefSeq" id="XP_024736475.1">
    <property type="nucleotide sequence ID" value="XM_024884849.1"/>
</dbReference>
<protein>
    <recommendedName>
        <fullName evidence="4">SMP-30/Gluconolactonase/LRE-like region domain-containing protein</fullName>
    </recommendedName>
</protein>
<dbReference type="AlphaFoldDB" id="A0A2J6T982"/>
<dbReference type="SUPFAM" id="SSF63829">
    <property type="entry name" value="Calcium-dependent phosphotriesterase"/>
    <property type="match status" value="1"/>
</dbReference>
<evidence type="ECO:0000313" key="3">
    <source>
        <dbReference type="Proteomes" id="UP000235371"/>
    </source>
</evidence>
<accession>A0A2J6T982</accession>
<gene>
    <name evidence="2" type="ORF">K444DRAFT_643358</name>
</gene>
<proteinExistence type="predicted"/>
<keyword evidence="1" id="KW-1133">Transmembrane helix</keyword>
<reference evidence="2 3" key="1">
    <citation type="submission" date="2016-04" db="EMBL/GenBank/DDBJ databases">
        <title>A degradative enzymes factory behind the ericoid mycorrhizal symbiosis.</title>
        <authorList>
            <consortium name="DOE Joint Genome Institute"/>
            <person name="Martino E."/>
            <person name="Morin E."/>
            <person name="Grelet G."/>
            <person name="Kuo A."/>
            <person name="Kohler A."/>
            <person name="Daghino S."/>
            <person name="Barry K."/>
            <person name="Choi C."/>
            <person name="Cichocki N."/>
            <person name="Clum A."/>
            <person name="Copeland A."/>
            <person name="Hainaut M."/>
            <person name="Haridas S."/>
            <person name="Labutti K."/>
            <person name="Lindquist E."/>
            <person name="Lipzen A."/>
            <person name="Khouja H.-R."/>
            <person name="Murat C."/>
            <person name="Ohm R."/>
            <person name="Olson A."/>
            <person name="Spatafora J."/>
            <person name="Veneault-Fourrey C."/>
            <person name="Henrissat B."/>
            <person name="Grigoriev I."/>
            <person name="Martin F."/>
            <person name="Perotto S."/>
        </authorList>
    </citation>
    <scope>NUCLEOTIDE SEQUENCE [LARGE SCALE GENOMIC DNA]</scope>
    <source>
        <strain evidence="2 3">E</strain>
    </source>
</reference>
<evidence type="ECO:0000313" key="2">
    <source>
        <dbReference type="EMBL" id="PMD59571.1"/>
    </source>
</evidence>
<dbReference type="InParanoid" id="A0A2J6T982"/>
<evidence type="ECO:0008006" key="4">
    <source>
        <dbReference type="Google" id="ProtNLM"/>
    </source>
</evidence>
<keyword evidence="3" id="KW-1185">Reference proteome</keyword>
<sequence length="338" mass="35683">MEQVMNLQCSPASILPATVVFIHLLTFTLVSSFQLGSWLENLAVRENGQLLVSRLDTPEVLQVDPTSNVEPVTVFAWNSSEYRGALGISETTSDVFYVILSAFINSSFVKTSGVNSIFEIDMNNFAISNGTITQNATVTKLVDITSSDSLNGMTTLDDSNILVGDIYNGWVYKVNTVDGTHNIVIDDPKMKAPAGALTPLGVNGLNIHDSNLYWTNSAAASLNRIQITDDGTPVGNSSVVLTNEPGADDFAFKSNGTAFIALNSQDQLGALFAGSSTLETVAGSSISTALEGVSAGRFGRLASDLNRLYMTTSGGAKNPINGSVIVGATVSYIDTTGL</sequence>
<dbReference type="PANTHER" id="PTHR42060:SF1">
    <property type="entry name" value="NHL REPEAT-CONTAINING PROTEIN"/>
    <property type="match status" value="1"/>
</dbReference>
<dbReference type="Gene3D" id="2.120.10.30">
    <property type="entry name" value="TolB, C-terminal domain"/>
    <property type="match status" value="1"/>
</dbReference>
<evidence type="ECO:0000256" key="1">
    <source>
        <dbReference type="SAM" id="Phobius"/>
    </source>
</evidence>
<dbReference type="InterPro" id="IPR011042">
    <property type="entry name" value="6-blade_b-propeller_TolB-like"/>
</dbReference>
<feature type="transmembrane region" description="Helical" evidence="1">
    <location>
        <begin position="12"/>
        <end position="33"/>
    </location>
</feature>
<dbReference type="GeneID" id="36592926"/>